<accession>E9G4X5</accession>
<dbReference type="Gene3D" id="3.40.525.10">
    <property type="entry name" value="CRAL-TRIO lipid binding domain"/>
    <property type="match status" value="1"/>
</dbReference>
<evidence type="ECO:0000313" key="1">
    <source>
        <dbReference type="EMBL" id="EFX85377.1"/>
    </source>
</evidence>
<evidence type="ECO:0000313" key="2">
    <source>
        <dbReference type="Proteomes" id="UP000000305"/>
    </source>
</evidence>
<gene>
    <name evidence="1" type="ORF">DAPPUDRAFT_237987</name>
</gene>
<sequence length="66" mass="7803">MANRECNQMLSYTKFLFIQAKSIEWRRANRIDEIVDQWEPPMVLVKYYPMGIIGCDKFSCPGNNKN</sequence>
<dbReference type="HOGENOM" id="CLU_2833732_0_0_1"/>
<dbReference type="InParanoid" id="E9G4X5"/>
<reference evidence="1 2" key="1">
    <citation type="journal article" date="2011" name="Science">
        <title>The ecoresponsive genome of Daphnia pulex.</title>
        <authorList>
            <person name="Colbourne J.K."/>
            <person name="Pfrender M.E."/>
            <person name="Gilbert D."/>
            <person name="Thomas W.K."/>
            <person name="Tucker A."/>
            <person name="Oakley T.H."/>
            <person name="Tokishita S."/>
            <person name="Aerts A."/>
            <person name="Arnold G.J."/>
            <person name="Basu M.K."/>
            <person name="Bauer D.J."/>
            <person name="Caceres C.E."/>
            <person name="Carmel L."/>
            <person name="Casola C."/>
            <person name="Choi J.H."/>
            <person name="Detter J.C."/>
            <person name="Dong Q."/>
            <person name="Dusheyko S."/>
            <person name="Eads B.D."/>
            <person name="Frohlich T."/>
            <person name="Geiler-Samerotte K.A."/>
            <person name="Gerlach D."/>
            <person name="Hatcher P."/>
            <person name="Jogdeo S."/>
            <person name="Krijgsveld J."/>
            <person name="Kriventseva E.V."/>
            <person name="Kultz D."/>
            <person name="Laforsch C."/>
            <person name="Lindquist E."/>
            <person name="Lopez J."/>
            <person name="Manak J.R."/>
            <person name="Muller J."/>
            <person name="Pangilinan J."/>
            <person name="Patwardhan R.P."/>
            <person name="Pitluck S."/>
            <person name="Pritham E.J."/>
            <person name="Rechtsteiner A."/>
            <person name="Rho M."/>
            <person name="Rogozin I.B."/>
            <person name="Sakarya O."/>
            <person name="Salamov A."/>
            <person name="Schaack S."/>
            <person name="Shapiro H."/>
            <person name="Shiga Y."/>
            <person name="Skalitzky C."/>
            <person name="Smith Z."/>
            <person name="Souvorov A."/>
            <person name="Sung W."/>
            <person name="Tang Z."/>
            <person name="Tsuchiya D."/>
            <person name="Tu H."/>
            <person name="Vos H."/>
            <person name="Wang M."/>
            <person name="Wolf Y.I."/>
            <person name="Yamagata H."/>
            <person name="Yamada T."/>
            <person name="Ye Y."/>
            <person name="Shaw J.R."/>
            <person name="Andrews J."/>
            <person name="Crease T.J."/>
            <person name="Tang H."/>
            <person name="Lucas S.M."/>
            <person name="Robertson H.M."/>
            <person name="Bork P."/>
            <person name="Koonin E.V."/>
            <person name="Zdobnov E.M."/>
            <person name="Grigoriev I.V."/>
            <person name="Lynch M."/>
            <person name="Boore J.L."/>
        </authorList>
    </citation>
    <scope>NUCLEOTIDE SEQUENCE [LARGE SCALE GENOMIC DNA]</scope>
</reference>
<keyword evidence="2" id="KW-1185">Reference proteome</keyword>
<dbReference type="AlphaFoldDB" id="E9G4X5"/>
<protein>
    <submittedName>
        <fullName evidence="1">Uncharacterized protein</fullName>
    </submittedName>
</protein>
<dbReference type="InterPro" id="IPR036865">
    <property type="entry name" value="CRAL-TRIO_dom_sf"/>
</dbReference>
<proteinExistence type="predicted"/>
<dbReference type="OrthoDB" id="1434354at2759"/>
<dbReference type="EMBL" id="GL732532">
    <property type="protein sequence ID" value="EFX85377.1"/>
    <property type="molecule type" value="Genomic_DNA"/>
</dbReference>
<organism evidence="1 2">
    <name type="scientific">Daphnia pulex</name>
    <name type="common">Water flea</name>
    <dbReference type="NCBI Taxonomy" id="6669"/>
    <lineage>
        <taxon>Eukaryota</taxon>
        <taxon>Metazoa</taxon>
        <taxon>Ecdysozoa</taxon>
        <taxon>Arthropoda</taxon>
        <taxon>Crustacea</taxon>
        <taxon>Branchiopoda</taxon>
        <taxon>Diplostraca</taxon>
        <taxon>Cladocera</taxon>
        <taxon>Anomopoda</taxon>
        <taxon>Daphniidae</taxon>
        <taxon>Daphnia</taxon>
    </lineage>
</organism>
<dbReference type="Proteomes" id="UP000000305">
    <property type="component" value="Unassembled WGS sequence"/>
</dbReference>
<dbReference type="KEGG" id="dpx:DAPPUDRAFT_237987"/>
<name>E9G4X5_DAPPU</name>